<evidence type="ECO:0000313" key="5">
    <source>
        <dbReference type="Proteomes" id="UP000654075"/>
    </source>
</evidence>
<dbReference type="InterPro" id="IPR011990">
    <property type="entry name" value="TPR-like_helical_dom_sf"/>
</dbReference>
<dbReference type="Gene3D" id="1.25.40.10">
    <property type="entry name" value="Tetratricopeptide repeat domain"/>
    <property type="match status" value="1"/>
</dbReference>
<comment type="caution">
    <text evidence="3">The sequence shown here is derived from an EMBL/GenBank/DDBJ whole genome shotgun (WGS) entry which is preliminary data.</text>
</comment>
<dbReference type="AlphaFoldDB" id="A0A813JMM1"/>
<accession>A0A813JMM1</accession>
<evidence type="ECO:0000313" key="4">
    <source>
        <dbReference type="Proteomes" id="UP000626109"/>
    </source>
</evidence>
<evidence type="ECO:0000313" key="3">
    <source>
        <dbReference type="EMBL" id="CAE8680049.1"/>
    </source>
</evidence>
<reference evidence="3" key="1">
    <citation type="submission" date="2021-02" db="EMBL/GenBank/DDBJ databases">
        <authorList>
            <person name="Dougan E. K."/>
            <person name="Rhodes N."/>
            <person name="Thang M."/>
            <person name="Chan C."/>
        </authorList>
    </citation>
    <scope>NUCLEOTIDE SEQUENCE</scope>
</reference>
<name>A0A813JMM1_POLGL</name>
<dbReference type="EMBL" id="CAJNNV010001122">
    <property type="protein sequence ID" value="CAE8584353.1"/>
    <property type="molecule type" value="Genomic_DNA"/>
</dbReference>
<keyword evidence="5" id="KW-1185">Reference proteome</keyword>
<evidence type="ECO:0000256" key="1">
    <source>
        <dbReference type="SAM" id="MobiDB-lite"/>
    </source>
</evidence>
<gene>
    <name evidence="2" type="ORF">PGLA1383_LOCUS3287</name>
    <name evidence="3" type="ORF">PGLA2088_LOCUS21698</name>
</gene>
<organism evidence="3 4">
    <name type="scientific">Polarella glacialis</name>
    <name type="common">Dinoflagellate</name>
    <dbReference type="NCBI Taxonomy" id="89957"/>
    <lineage>
        <taxon>Eukaryota</taxon>
        <taxon>Sar</taxon>
        <taxon>Alveolata</taxon>
        <taxon>Dinophyceae</taxon>
        <taxon>Suessiales</taxon>
        <taxon>Suessiaceae</taxon>
        <taxon>Polarella</taxon>
    </lineage>
</organism>
<proteinExistence type="predicted"/>
<dbReference type="SUPFAM" id="SSF48452">
    <property type="entry name" value="TPR-like"/>
    <property type="match status" value="1"/>
</dbReference>
<protein>
    <submittedName>
        <fullName evidence="3">Uncharacterized protein</fullName>
    </submittedName>
</protein>
<evidence type="ECO:0000313" key="2">
    <source>
        <dbReference type="EMBL" id="CAE8584353.1"/>
    </source>
</evidence>
<feature type="region of interest" description="Disordered" evidence="1">
    <location>
        <begin position="1"/>
        <end position="50"/>
    </location>
</feature>
<dbReference type="Proteomes" id="UP000654075">
    <property type="component" value="Unassembled WGS sequence"/>
</dbReference>
<dbReference type="EMBL" id="CAJNNW010025817">
    <property type="protein sequence ID" value="CAE8680049.1"/>
    <property type="molecule type" value="Genomic_DNA"/>
</dbReference>
<feature type="region of interest" description="Disordered" evidence="1">
    <location>
        <begin position="436"/>
        <end position="456"/>
    </location>
</feature>
<feature type="region of interest" description="Disordered" evidence="1">
    <location>
        <begin position="92"/>
        <end position="113"/>
    </location>
</feature>
<dbReference type="Proteomes" id="UP000626109">
    <property type="component" value="Unassembled WGS sequence"/>
</dbReference>
<feature type="compositionally biased region" description="Basic and acidic residues" evidence="1">
    <location>
        <begin position="8"/>
        <end position="41"/>
    </location>
</feature>
<sequence length="512" mass="55263">MLQAPIRIYEDARKRSIQGKDSRLPHGMSREPESDRSRVDEGAPQLQPPRALLVADAGEEDANGIYHASASSSSSSSCCGAPVYRHQERAEYQVRRDEQTNPRSGKKKHGWLLSGPGGPLYGVPTASHSVPEVGWRAFSAPEQNAPSVKACQLLAEAFILVSDASQKSGNEAFQQQDWARAQAEFTAGLEALACSGERFGEAFEGRAAQLFAGRARASCHLRQFRAALRDAVAALEICPCDASAKAAAIDAAICLGCDGEADALELLQVAGSGEILDRCAPLSLNAVERWVEEVAHVAEARAAFRSAPPEPIRDGGTEADFEAASQFQGARRGFAFRTGDQGLGYYRDVVSGASAEADSTKPEQQSPVEMAGIKALEDGEVTPLYHRCFTAWVGFPRATELESNMLQHEWTLWLGKQLSPLNWRLMAKRKGVDVTAAPDAAAGEEPFHAERGPLSPRSQQRWAVERLAAAFEAAGRPSAELDGQDARLPSCDAEIVMNELSKAVPGLSRKWR</sequence>
<dbReference type="OrthoDB" id="422644at2759"/>